<dbReference type="InterPro" id="IPR028163">
    <property type="entry name" value="HAUS_6_N"/>
</dbReference>
<name>A0AA39Z4B5_9PEZI</name>
<reference evidence="2" key="1">
    <citation type="submission" date="2023-06" db="EMBL/GenBank/DDBJ databases">
        <title>Multi-omics analyses reveal the molecular pathogenesis toolkit of Lasiodiplodia hormozganensis, a cross-kingdom pathogen.</title>
        <authorList>
            <person name="Felix C."/>
            <person name="Meneses R."/>
            <person name="Goncalves M.F.M."/>
            <person name="Tilleman L."/>
            <person name="Duarte A.S."/>
            <person name="Jorrin-Novo J.V."/>
            <person name="Van De Peer Y."/>
            <person name="Deforce D."/>
            <person name="Van Nieuwerburgh F."/>
            <person name="Esteves A.C."/>
            <person name="Alves A."/>
        </authorList>
    </citation>
    <scope>NUCLEOTIDE SEQUENCE</scope>
    <source>
        <strain evidence="2">CBS 339.90</strain>
    </source>
</reference>
<dbReference type="AlphaFoldDB" id="A0AA39Z4B5"/>
<evidence type="ECO:0000313" key="3">
    <source>
        <dbReference type="Proteomes" id="UP001175001"/>
    </source>
</evidence>
<comment type="caution">
    <text evidence="2">The sequence shown here is derived from an EMBL/GenBank/DDBJ whole genome shotgun (WGS) entry which is preliminary data.</text>
</comment>
<keyword evidence="3" id="KW-1185">Reference proteome</keyword>
<proteinExistence type="predicted"/>
<organism evidence="2 3">
    <name type="scientific">Lasiodiplodia hormozganensis</name>
    <dbReference type="NCBI Taxonomy" id="869390"/>
    <lineage>
        <taxon>Eukaryota</taxon>
        <taxon>Fungi</taxon>
        <taxon>Dikarya</taxon>
        <taxon>Ascomycota</taxon>
        <taxon>Pezizomycotina</taxon>
        <taxon>Dothideomycetes</taxon>
        <taxon>Dothideomycetes incertae sedis</taxon>
        <taxon>Botryosphaeriales</taxon>
        <taxon>Botryosphaeriaceae</taxon>
        <taxon>Lasiodiplodia</taxon>
    </lineage>
</organism>
<accession>A0AA39Z4B5</accession>
<dbReference type="EMBL" id="JAUJDW010000003">
    <property type="protein sequence ID" value="KAK0663872.1"/>
    <property type="molecule type" value="Genomic_DNA"/>
</dbReference>
<evidence type="ECO:0000313" key="2">
    <source>
        <dbReference type="EMBL" id="KAK0663872.1"/>
    </source>
</evidence>
<gene>
    <name evidence="2" type="ORF">DIS24_g1163</name>
</gene>
<evidence type="ECO:0000259" key="1">
    <source>
        <dbReference type="Pfam" id="PF14661"/>
    </source>
</evidence>
<sequence>MSRPLSSHSSQAQTNAFSATKALSLKGCSHQLSSTALFVTNLRLLDFDSYDDWPEITVHTFATKDAQQNQKKRIQCTEWALFRLFELWDRDETREVSLAREFAPQQALTILIETVALLPSSRASPIAEPARRTLSLPQ</sequence>
<dbReference type="Pfam" id="PF14661">
    <property type="entry name" value="HAUS6_N"/>
    <property type="match status" value="1"/>
</dbReference>
<protein>
    <recommendedName>
        <fullName evidence="1">HAUS augmin-like complex subunit 6 N-terminal domain-containing protein</fullName>
    </recommendedName>
</protein>
<feature type="domain" description="HAUS augmin-like complex subunit 6 N-terminal" evidence="1">
    <location>
        <begin position="38"/>
        <end position="96"/>
    </location>
</feature>
<dbReference type="Proteomes" id="UP001175001">
    <property type="component" value="Unassembled WGS sequence"/>
</dbReference>